<evidence type="ECO:0000313" key="2">
    <source>
        <dbReference type="EMBL" id="KAJ8401319.1"/>
    </source>
</evidence>
<keyword evidence="3" id="KW-1185">Reference proteome</keyword>
<evidence type="ECO:0000256" key="1">
    <source>
        <dbReference type="SAM" id="MobiDB-lite"/>
    </source>
</evidence>
<feature type="region of interest" description="Disordered" evidence="1">
    <location>
        <begin position="1"/>
        <end position="56"/>
    </location>
</feature>
<name>A0AAD7SEV6_9TELE</name>
<feature type="compositionally biased region" description="Basic and acidic residues" evidence="1">
    <location>
        <begin position="44"/>
        <end position="56"/>
    </location>
</feature>
<proteinExistence type="predicted"/>
<comment type="caution">
    <text evidence="2">The sequence shown here is derived from an EMBL/GenBank/DDBJ whole genome shotgun (WGS) entry which is preliminary data.</text>
</comment>
<evidence type="ECO:0000313" key="3">
    <source>
        <dbReference type="Proteomes" id="UP001221898"/>
    </source>
</evidence>
<reference evidence="2" key="1">
    <citation type="journal article" date="2023" name="Science">
        <title>Genome structures resolve the early diversification of teleost fishes.</title>
        <authorList>
            <person name="Parey E."/>
            <person name="Louis A."/>
            <person name="Montfort J."/>
            <person name="Bouchez O."/>
            <person name="Roques C."/>
            <person name="Iampietro C."/>
            <person name="Lluch J."/>
            <person name="Castinel A."/>
            <person name="Donnadieu C."/>
            <person name="Desvignes T."/>
            <person name="Floi Bucao C."/>
            <person name="Jouanno E."/>
            <person name="Wen M."/>
            <person name="Mejri S."/>
            <person name="Dirks R."/>
            <person name="Jansen H."/>
            <person name="Henkel C."/>
            <person name="Chen W.J."/>
            <person name="Zahm M."/>
            <person name="Cabau C."/>
            <person name="Klopp C."/>
            <person name="Thompson A.W."/>
            <person name="Robinson-Rechavi M."/>
            <person name="Braasch I."/>
            <person name="Lecointre G."/>
            <person name="Bobe J."/>
            <person name="Postlethwait J.H."/>
            <person name="Berthelot C."/>
            <person name="Roest Crollius H."/>
            <person name="Guiguen Y."/>
        </authorList>
    </citation>
    <scope>NUCLEOTIDE SEQUENCE</scope>
    <source>
        <strain evidence="2">NC1722</strain>
    </source>
</reference>
<organism evidence="2 3">
    <name type="scientific">Aldrovandia affinis</name>
    <dbReference type="NCBI Taxonomy" id="143900"/>
    <lineage>
        <taxon>Eukaryota</taxon>
        <taxon>Metazoa</taxon>
        <taxon>Chordata</taxon>
        <taxon>Craniata</taxon>
        <taxon>Vertebrata</taxon>
        <taxon>Euteleostomi</taxon>
        <taxon>Actinopterygii</taxon>
        <taxon>Neopterygii</taxon>
        <taxon>Teleostei</taxon>
        <taxon>Notacanthiformes</taxon>
        <taxon>Halosauridae</taxon>
        <taxon>Aldrovandia</taxon>
    </lineage>
</organism>
<dbReference type="EMBL" id="JAINUG010000071">
    <property type="protein sequence ID" value="KAJ8401319.1"/>
    <property type="molecule type" value="Genomic_DNA"/>
</dbReference>
<protein>
    <submittedName>
        <fullName evidence="2">Uncharacterized protein</fullName>
    </submittedName>
</protein>
<accession>A0AAD7SEV6</accession>
<dbReference type="AlphaFoldDB" id="A0AAD7SEV6"/>
<sequence>MAGGQRVPSGAEGALPLHAARQGRDPPSLGPPRTAHPRPVRSGFDSERRHSAETRECFRRSVPLPVGVSELPSSAALIAGQGRGFAGRL</sequence>
<gene>
    <name evidence="2" type="ORF">AAFF_G00385500</name>
</gene>
<dbReference type="Proteomes" id="UP001221898">
    <property type="component" value="Unassembled WGS sequence"/>
</dbReference>